<evidence type="ECO:0000313" key="1">
    <source>
        <dbReference type="EMBL" id="KAL0907745.1"/>
    </source>
</evidence>
<dbReference type="AlphaFoldDB" id="A0ABD0U679"/>
<organism evidence="1 2">
    <name type="scientific">Dendrobium thyrsiflorum</name>
    <name type="common">Pinecone-like raceme dendrobium</name>
    <name type="synonym">Orchid</name>
    <dbReference type="NCBI Taxonomy" id="117978"/>
    <lineage>
        <taxon>Eukaryota</taxon>
        <taxon>Viridiplantae</taxon>
        <taxon>Streptophyta</taxon>
        <taxon>Embryophyta</taxon>
        <taxon>Tracheophyta</taxon>
        <taxon>Spermatophyta</taxon>
        <taxon>Magnoliopsida</taxon>
        <taxon>Liliopsida</taxon>
        <taxon>Asparagales</taxon>
        <taxon>Orchidaceae</taxon>
        <taxon>Epidendroideae</taxon>
        <taxon>Malaxideae</taxon>
        <taxon>Dendrobiinae</taxon>
        <taxon>Dendrobium</taxon>
    </lineage>
</organism>
<reference evidence="1 2" key="1">
    <citation type="journal article" date="2024" name="Plant Biotechnol. J.">
        <title>Dendrobium thyrsiflorum genome and its molecular insights into genes involved in important horticultural traits.</title>
        <authorList>
            <person name="Chen B."/>
            <person name="Wang J.Y."/>
            <person name="Zheng P.J."/>
            <person name="Li K.L."/>
            <person name="Liang Y.M."/>
            <person name="Chen X.F."/>
            <person name="Zhang C."/>
            <person name="Zhao X."/>
            <person name="He X."/>
            <person name="Zhang G.Q."/>
            <person name="Liu Z.J."/>
            <person name="Xu Q."/>
        </authorList>
    </citation>
    <scope>NUCLEOTIDE SEQUENCE [LARGE SCALE GENOMIC DNA]</scope>
    <source>
        <strain evidence="1">GZMU011</strain>
    </source>
</reference>
<evidence type="ECO:0000313" key="2">
    <source>
        <dbReference type="Proteomes" id="UP001552299"/>
    </source>
</evidence>
<keyword evidence="2" id="KW-1185">Reference proteome</keyword>
<name>A0ABD0U679_DENTH</name>
<sequence>MQEVSFPRFHTARDVQIPHRNSAYGSNLLESPRRSSVPGNSYLYMIPRFHNSLGSLLPHLQFSAHEVPFASSEIDVMTT</sequence>
<protein>
    <submittedName>
        <fullName evidence="1">Uncharacterized protein</fullName>
    </submittedName>
</protein>
<dbReference type="Proteomes" id="UP001552299">
    <property type="component" value="Unassembled WGS sequence"/>
</dbReference>
<dbReference type="EMBL" id="JANQDX010000017">
    <property type="protein sequence ID" value="KAL0907745.1"/>
    <property type="molecule type" value="Genomic_DNA"/>
</dbReference>
<proteinExistence type="predicted"/>
<gene>
    <name evidence="1" type="ORF">M5K25_022179</name>
</gene>
<accession>A0ABD0U679</accession>
<comment type="caution">
    <text evidence="1">The sequence shown here is derived from an EMBL/GenBank/DDBJ whole genome shotgun (WGS) entry which is preliminary data.</text>
</comment>